<dbReference type="EMBL" id="GDHC01021090">
    <property type="protein sequence ID" value="JAP97538.1"/>
    <property type="molecule type" value="Transcribed_RNA"/>
</dbReference>
<dbReference type="Gene3D" id="3.40.50.1820">
    <property type="entry name" value="alpha/beta hydrolase"/>
    <property type="match status" value="1"/>
</dbReference>
<sequence>RVRRSLPRRVHFRSPKSTPRSAMAEEPQTAIAKAAAFVRRYVVPIVVTAIMYTIGLFWGLVVVFRLLSRYRSDLGKLFAVKKRPLPPKILNDPEFGNHCYIQLPNIKLHYVESGDKTKPLLILIHGFPEFWYCWRHQIKEFSKDYWVVAVDLRGYGDSEKPPSIKYYTMKYLIEDVKNLIEGLGKEKAILVAHDWGGMVAWGTILRYPEIVEKFVILNAPHPAAFGKHLTGSLKQFLQSWYMFFFQLPFLPEMFLRADDLALFARFFKSKKHTSVLNEEDLEAYKFTFGKPGATYGPLAYYRANILRRWRSWNESDKKRAPPSSDLPKGFLLFGEDDSALDVKLVELSKAAFPNLSTEIIPGACHFVQEDEPAIVNAKIREFLES</sequence>
<comment type="similarity">
    <text evidence="2">Belongs to the AB hydrolase superfamily. Epoxide hydrolase family.</text>
</comment>
<dbReference type="InterPro" id="IPR029058">
    <property type="entry name" value="AB_hydrolase_fold"/>
</dbReference>
<dbReference type="PRINTS" id="PR00412">
    <property type="entry name" value="EPOXHYDRLASE"/>
</dbReference>
<feature type="non-terminal residue" evidence="6">
    <location>
        <position position="1"/>
    </location>
</feature>
<evidence type="ECO:0000313" key="6">
    <source>
        <dbReference type="EMBL" id="JAP97538.1"/>
    </source>
</evidence>
<feature type="region of interest" description="Disordered" evidence="3">
    <location>
        <begin position="1"/>
        <end position="25"/>
    </location>
</feature>
<evidence type="ECO:0000259" key="5">
    <source>
        <dbReference type="Pfam" id="PF00561"/>
    </source>
</evidence>
<keyword evidence="4" id="KW-0812">Transmembrane</keyword>
<feature type="compositionally biased region" description="Basic residues" evidence="3">
    <location>
        <begin position="1"/>
        <end position="14"/>
    </location>
</feature>
<dbReference type="PANTHER" id="PTHR43329">
    <property type="entry name" value="EPOXIDE HYDROLASE"/>
    <property type="match status" value="1"/>
</dbReference>
<feature type="transmembrane region" description="Helical" evidence="4">
    <location>
        <begin position="41"/>
        <end position="67"/>
    </location>
</feature>
<feature type="domain" description="AB hydrolase-1" evidence="5">
    <location>
        <begin position="119"/>
        <end position="372"/>
    </location>
</feature>
<dbReference type="InterPro" id="IPR000639">
    <property type="entry name" value="Epox_hydrolase-like"/>
</dbReference>
<keyword evidence="4" id="KW-1133">Transmembrane helix</keyword>
<name>A0A146KN80_LYGHE</name>
<organism evidence="6">
    <name type="scientific">Lygus hesperus</name>
    <name type="common">Western plant bug</name>
    <dbReference type="NCBI Taxonomy" id="30085"/>
    <lineage>
        <taxon>Eukaryota</taxon>
        <taxon>Metazoa</taxon>
        <taxon>Ecdysozoa</taxon>
        <taxon>Arthropoda</taxon>
        <taxon>Hexapoda</taxon>
        <taxon>Insecta</taxon>
        <taxon>Pterygota</taxon>
        <taxon>Neoptera</taxon>
        <taxon>Paraneoptera</taxon>
        <taxon>Hemiptera</taxon>
        <taxon>Heteroptera</taxon>
        <taxon>Panheteroptera</taxon>
        <taxon>Cimicomorpha</taxon>
        <taxon>Miridae</taxon>
        <taxon>Mirini</taxon>
        <taxon>Lygus</taxon>
    </lineage>
</organism>
<proteinExistence type="inferred from homology"/>
<evidence type="ECO:0000256" key="2">
    <source>
        <dbReference type="ARBA" id="ARBA00038334"/>
    </source>
</evidence>
<evidence type="ECO:0000256" key="3">
    <source>
        <dbReference type="SAM" id="MobiDB-lite"/>
    </source>
</evidence>
<accession>A0A146KN80</accession>
<protein>
    <submittedName>
        <fullName evidence="6">Epoxide hydrolase 4</fullName>
    </submittedName>
</protein>
<evidence type="ECO:0000256" key="4">
    <source>
        <dbReference type="SAM" id="Phobius"/>
    </source>
</evidence>
<dbReference type="GO" id="GO:0004301">
    <property type="term" value="F:epoxide hydrolase activity"/>
    <property type="evidence" value="ECO:0007669"/>
    <property type="project" value="UniProtKB-ARBA"/>
</dbReference>
<keyword evidence="4" id="KW-0472">Membrane</keyword>
<dbReference type="InterPro" id="IPR000073">
    <property type="entry name" value="AB_hydrolase_1"/>
</dbReference>
<reference evidence="6" key="1">
    <citation type="journal article" date="2016" name="Gigascience">
        <title>De novo construction of an expanded transcriptome assembly for the western tarnished plant bug, Lygus hesperus.</title>
        <authorList>
            <person name="Tassone E.E."/>
            <person name="Geib S.M."/>
            <person name="Hall B."/>
            <person name="Fabrick J.A."/>
            <person name="Brent C.S."/>
            <person name="Hull J.J."/>
        </authorList>
    </citation>
    <scope>NUCLEOTIDE SEQUENCE</scope>
</reference>
<evidence type="ECO:0000256" key="1">
    <source>
        <dbReference type="ARBA" id="ARBA00022801"/>
    </source>
</evidence>
<dbReference type="SUPFAM" id="SSF53474">
    <property type="entry name" value="alpha/beta-Hydrolases"/>
    <property type="match status" value="1"/>
</dbReference>
<dbReference type="AlphaFoldDB" id="A0A146KN80"/>
<dbReference type="PRINTS" id="PR00111">
    <property type="entry name" value="ABHYDROLASE"/>
</dbReference>
<dbReference type="Pfam" id="PF00561">
    <property type="entry name" value="Abhydrolase_1"/>
    <property type="match status" value="1"/>
</dbReference>
<keyword evidence="1 6" id="KW-0378">Hydrolase</keyword>
<gene>
    <name evidence="6" type="primary">EPHX4</name>
    <name evidence="6" type="ORF">g.45761</name>
</gene>